<keyword evidence="2 11" id="KW-0645">Protease</keyword>
<dbReference type="InterPro" id="IPR000668">
    <property type="entry name" value="Peptidase_C1A_C"/>
</dbReference>
<comment type="similarity">
    <text evidence="1">Belongs to the peptidase C1 family.</text>
</comment>
<dbReference type="SUPFAM" id="SSF54001">
    <property type="entry name" value="Cysteine proteinases"/>
    <property type="match status" value="1"/>
</dbReference>
<dbReference type="GO" id="GO:0008234">
    <property type="term" value="F:cysteine-type peptidase activity"/>
    <property type="evidence" value="ECO:0007669"/>
    <property type="project" value="UniProtKB-KW"/>
</dbReference>
<dbReference type="Gene3D" id="3.90.70.10">
    <property type="entry name" value="Cysteine proteinases"/>
    <property type="match status" value="1"/>
</dbReference>
<keyword evidence="4" id="KW-0378">Hydrolase</keyword>
<reference evidence="11 12" key="1">
    <citation type="submission" date="2014-03" db="EMBL/GenBank/DDBJ databases">
        <title>Draft genome of the hookworm Oesophagostomum dentatum.</title>
        <authorList>
            <person name="Mitreva M."/>
        </authorList>
    </citation>
    <scope>NUCLEOTIDE SEQUENCE [LARGE SCALE GENOMIC DNA]</scope>
    <source>
        <strain evidence="11 12">OD-Hann</strain>
    </source>
</reference>
<accession>A0A0B1TV90</accession>
<name>A0A0B1TV90_OESDE</name>
<evidence type="ECO:0000256" key="6">
    <source>
        <dbReference type="ARBA" id="ARBA00023145"/>
    </source>
</evidence>
<evidence type="ECO:0000256" key="9">
    <source>
        <dbReference type="ARBA" id="ARBA00057399"/>
    </source>
</evidence>
<keyword evidence="5" id="KW-0788">Thiol protease</keyword>
<dbReference type="SMART" id="SM00645">
    <property type="entry name" value="Pept_C1"/>
    <property type="match status" value="1"/>
</dbReference>
<keyword evidence="3" id="KW-0732">Signal</keyword>
<evidence type="ECO:0000256" key="7">
    <source>
        <dbReference type="ARBA" id="ARBA00023157"/>
    </source>
</evidence>
<evidence type="ECO:0000256" key="5">
    <source>
        <dbReference type="ARBA" id="ARBA00022807"/>
    </source>
</evidence>
<keyword evidence="7" id="KW-1015">Disulfide bond</keyword>
<comment type="function">
    <text evidence="9">Expression of the protease correlates with blood-feeding and suggests a role for the protease in blood digestion.</text>
</comment>
<dbReference type="EMBL" id="KN549223">
    <property type="protein sequence ID" value="KHJ99370.1"/>
    <property type="molecule type" value="Genomic_DNA"/>
</dbReference>
<gene>
    <name evidence="11" type="ORF">OESDEN_00608</name>
</gene>
<evidence type="ECO:0000256" key="8">
    <source>
        <dbReference type="ARBA" id="ARBA00023180"/>
    </source>
</evidence>
<organism evidence="11 12">
    <name type="scientific">Oesophagostomum dentatum</name>
    <name type="common">Nodular worm</name>
    <dbReference type="NCBI Taxonomy" id="61180"/>
    <lineage>
        <taxon>Eukaryota</taxon>
        <taxon>Metazoa</taxon>
        <taxon>Ecdysozoa</taxon>
        <taxon>Nematoda</taxon>
        <taxon>Chromadorea</taxon>
        <taxon>Rhabditida</taxon>
        <taxon>Rhabditina</taxon>
        <taxon>Rhabditomorpha</taxon>
        <taxon>Strongyloidea</taxon>
        <taxon>Strongylidae</taxon>
        <taxon>Oesophagostomum</taxon>
    </lineage>
</organism>
<evidence type="ECO:0000313" key="11">
    <source>
        <dbReference type="EMBL" id="KHJ99370.1"/>
    </source>
</evidence>
<evidence type="ECO:0000256" key="3">
    <source>
        <dbReference type="ARBA" id="ARBA00022729"/>
    </source>
</evidence>
<feature type="domain" description="Peptidase C1A papain C-terminal" evidence="10">
    <location>
        <begin position="24"/>
        <end position="275"/>
    </location>
</feature>
<protein>
    <submittedName>
        <fullName evidence="11">Papain family cysteine protease</fullName>
    </submittedName>
</protein>
<evidence type="ECO:0000256" key="2">
    <source>
        <dbReference type="ARBA" id="ARBA00022670"/>
    </source>
</evidence>
<dbReference type="AlphaFoldDB" id="A0A0B1TV90"/>
<evidence type="ECO:0000313" key="12">
    <source>
        <dbReference type="Proteomes" id="UP000053660"/>
    </source>
</evidence>
<dbReference type="FunFam" id="3.90.70.10:FF:000031">
    <property type="entry name" value="Cathepsin B"/>
    <property type="match status" value="1"/>
</dbReference>
<keyword evidence="6" id="KW-0865">Zymogen</keyword>
<dbReference type="InterPro" id="IPR013128">
    <property type="entry name" value="Peptidase_C1A"/>
</dbReference>
<evidence type="ECO:0000256" key="1">
    <source>
        <dbReference type="ARBA" id="ARBA00008455"/>
    </source>
</evidence>
<dbReference type="GO" id="GO:0006508">
    <property type="term" value="P:proteolysis"/>
    <property type="evidence" value="ECO:0007669"/>
    <property type="project" value="UniProtKB-KW"/>
</dbReference>
<dbReference type="InterPro" id="IPR038765">
    <property type="entry name" value="Papain-like_cys_pep_sf"/>
</dbReference>
<dbReference type="OrthoDB" id="10058785at2759"/>
<proteinExistence type="inferred from homology"/>
<sequence>MDIKYLEEDANAQRAQEIQLNAEIPERFDAREKWPQSESMKLIRDQATCASSWAVSAASAMSDRLYVQSNGSLQTILSDSDILSCCGDYCGYGCEGGFGIRAWEYVVKNGVCSGGPYRKKGVCKPYVFYPCGKHEGQPYYGECPETYEETPTCRKKCQFLYKKGYEQDKVYATNAYYVEPTVEAIQKEILVNGPVQAGFIVYDDFLNYKGGVYVHTAGQKKGALAAKIIGWGVEGTTPYWLMANSFNTDFGEKGYFRILRGKNECLVEEMVVAGVMKV</sequence>
<dbReference type="PANTHER" id="PTHR12411">
    <property type="entry name" value="CYSTEINE PROTEASE FAMILY C1-RELATED"/>
    <property type="match status" value="1"/>
</dbReference>
<dbReference type="Pfam" id="PF00112">
    <property type="entry name" value="Peptidase_C1"/>
    <property type="match status" value="1"/>
</dbReference>
<keyword evidence="12" id="KW-1185">Reference proteome</keyword>
<evidence type="ECO:0000259" key="10">
    <source>
        <dbReference type="SMART" id="SM00645"/>
    </source>
</evidence>
<keyword evidence="8" id="KW-0325">Glycoprotein</keyword>
<dbReference type="Proteomes" id="UP000053660">
    <property type="component" value="Unassembled WGS sequence"/>
</dbReference>
<dbReference type="CDD" id="cd02620">
    <property type="entry name" value="Peptidase_C1A_CathepsinB"/>
    <property type="match status" value="1"/>
</dbReference>
<evidence type="ECO:0000256" key="4">
    <source>
        <dbReference type="ARBA" id="ARBA00022801"/>
    </source>
</evidence>